<evidence type="ECO:0000313" key="2">
    <source>
        <dbReference type="EMBL" id="CAI9766659.1"/>
    </source>
</evidence>
<keyword evidence="3" id="KW-1185">Reference proteome</keyword>
<protein>
    <submittedName>
        <fullName evidence="2">Uncharacterized protein</fullName>
    </submittedName>
</protein>
<dbReference type="Proteomes" id="UP000834106">
    <property type="component" value="Chromosome 8"/>
</dbReference>
<feature type="region of interest" description="Disordered" evidence="1">
    <location>
        <begin position="110"/>
        <end position="140"/>
    </location>
</feature>
<sequence>MFVKQTLPNLGNTNLAPSTYTQSPFPKAADENGEGSPWRARQVVCLRHDPGVQEVEVEPVPEHVLNPDQGSEQQGGGYVPSSDHVVANTEIEFKTESFQEDSCWHSRWLGTDKGLIPEDGIDGEEDIKEDEDIESQPKVL</sequence>
<feature type="region of interest" description="Disordered" evidence="1">
    <location>
        <begin position="63"/>
        <end position="82"/>
    </location>
</feature>
<feature type="region of interest" description="Disordered" evidence="1">
    <location>
        <begin position="1"/>
        <end position="36"/>
    </location>
</feature>
<dbReference type="EMBL" id="OU503043">
    <property type="protein sequence ID" value="CAI9766659.1"/>
    <property type="molecule type" value="Genomic_DNA"/>
</dbReference>
<feature type="compositionally biased region" description="Acidic residues" evidence="1">
    <location>
        <begin position="119"/>
        <end position="134"/>
    </location>
</feature>
<evidence type="ECO:0000256" key="1">
    <source>
        <dbReference type="SAM" id="MobiDB-lite"/>
    </source>
</evidence>
<name>A0AAD2DUJ3_9LAMI</name>
<gene>
    <name evidence="2" type="ORF">FPE_LOCUS14089</name>
</gene>
<accession>A0AAD2DUJ3</accession>
<reference evidence="2" key="1">
    <citation type="submission" date="2023-05" db="EMBL/GenBank/DDBJ databases">
        <authorList>
            <person name="Huff M."/>
        </authorList>
    </citation>
    <scope>NUCLEOTIDE SEQUENCE</scope>
</reference>
<evidence type="ECO:0000313" key="3">
    <source>
        <dbReference type="Proteomes" id="UP000834106"/>
    </source>
</evidence>
<feature type="compositionally biased region" description="Polar residues" evidence="1">
    <location>
        <begin position="1"/>
        <end position="24"/>
    </location>
</feature>
<dbReference type="AlphaFoldDB" id="A0AAD2DUJ3"/>
<proteinExistence type="predicted"/>
<organism evidence="2 3">
    <name type="scientific">Fraxinus pennsylvanica</name>
    <dbReference type="NCBI Taxonomy" id="56036"/>
    <lineage>
        <taxon>Eukaryota</taxon>
        <taxon>Viridiplantae</taxon>
        <taxon>Streptophyta</taxon>
        <taxon>Embryophyta</taxon>
        <taxon>Tracheophyta</taxon>
        <taxon>Spermatophyta</taxon>
        <taxon>Magnoliopsida</taxon>
        <taxon>eudicotyledons</taxon>
        <taxon>Gunneridae</taxon>
        <taxon>Pentapetalae</taxon>
        <taxon>asterids</taxon>
        <taxon>lamiids</taxon>
        <taxon>Lamiales</taxon>
        <taxon>Oleaceae</taxon>
        <taxon>Oleeae</taxon>
        <taxon>Fraxinus</taxon>
    </lineage>
</organism>